<protein>
    <submittedName>
        <fullName evidence="1">Uncharacterized protein</fullName>
    </submittedName>
</protein>
<dbReference type="EMBL" id="LRGB01002580">
    <property type="protein sequence ID" value="KZS07029.1"/>
    <property type="molecule type" value="Genomic_DNA"/>
</dbReference>
<gene>
    <name evidence="1" type="ORF">APZ42_029579</name>
</gene>
<proteinExistence type="predicted"/>
<accession>A0A164PPL4</accession>
<evidence type="ECO:0000313" key="1">
    <source>
        <dbReference type="EMBL" id="KZS07029.1"/>
    </source>
</evidence>
<organism evidence="1 2">
    <name type="scientific">Daphnia magna</name>
    <dbReference type="NCBI Taxonomy" id="35525"/>
    <lineage>
        <taxon>Eukaryota</taxon>
        <taxon>Metazoa</taxon>
        <taxon>Ecdysozoa</taxon>
        <taxon>Arthropoda</taxon>
        <taxon>Crustacea</taxon>
        <taxon>Branchiopoda</taxon>
        <taxon>Diplostraca</taxon>
        <taxon>Cladocera</taxon>
        <taxon>Anomopoda</taxon>
        <taxon>Daphniidae</taxon>
        <taxon>Daphnia</taxon>
    </lineage>
</organism>
<keyword evidence="2" id="KW-1185">Reference proteome</keyword>
<evidence type="ECO:0000313" key="2">
    <source>
        <dbReference type="Proteomes" id="UP000076858"/>
    </source>
</evidence>
<dbReference type="Proteomes" id="UP000076858">
    <property type="component" value="Unassembled WGS sequence"/>
</dbReference>
<reference evidence="1 2" key="1">
    <citation type="submission" date="2016-03" db="EMBL/GenBank/DDBJ databases">
        <title>EvidentialGene: Evidence-directed Construction of Genes on Genomes.</title>
        <authorList>
            <person name="Gilbert D.G."/>
            <person name="Choi J.-H."/>
            <person name="Mockaitis K."/>
            <person name="Colbourne J."/>
            <person name="Pfrender M."/>
        </authorList>
    </citation>
    <scope>NUCLEOTIDE SEQUENCE [LARGE SCALE GENOMIC DNA]</scope>
    <source>
        <strain evidence="1 2">Xinb3</strain>
        <tissue evidence="1">Complete organism</tissue>
    </source>
</reference>
<dbReference type="AlphaFoldDB" id="A0A164PPL4"/>
<name>A0A164PPL4_9CRUS</name>
<sequence length="116" mass="13695">MFPALIAVGIESVFFEKHKEKPFGERARSQRHLITYAQQFRPRPSDSLRNQKERRKIKKTKNTKKKLVIENKSLLLFCFSRKNKRGESFPSHYQEFICSDRCKNAMASYNICCAMC</sequence>
<comment type="caution">
    <text evidence="1">The sequence shown here is derived from an EMBL/GenBank/DDBJ whole genome shotgun (WGS) entry which is preliminary data.</text>
</comment>